<keyword evidence="1" id="KW-0732">Signal</keyword>
<sequence>MVFRIFLSGFYLVVFSTFAHSQVSKCNCDTIVSGCSASIAFDKEKSLATVSASTDQCAKVTFDVDNTPYISVFNGGEAVENIMVFDKKKKVIISVRQCQVCKYEGDDNAKEGDDQGAAKSATLEGSWSAEGDRIVFKGGNVFLNGSAIGNYHGTTAHTRVDHGAEQPQPTVCDASLADENSVVFVCSGGGTLRPFRFTAVRQ</sequence>
<evidence type="ECO:0000256" key="1">
    <source>
        <dbReference type="SAM" id="SignalP"/>
    </source>
</evidence>
<reference evidence="2" key="1">
    <citation type="submission" date="2007-05" db="EMBL/GenBank/DDBJ databases">
        <title>Adaptive mutation in mesorhizobia dependent on an acquired toxin-antitoxin module involved in persistence.</title>
        <authorList>
            <person name="Weaver J.E."/>
            <person name="Sullivan J.T."/>
            <person name="Ronson C.W."/>
        </authorList>
    </citation>
    <scope>NUCLEOTIDE SEQUENCE</scope>
    <source>
        <strain evidence="2">CJ1</strain>
        <plasmid evidence="2">unnamed</plasmid>
    </source>
</reference>
<name>A6N7X4_9HYPH</name>
<feature type="chain" id="PRO_5002700578" evidence="1">
    <location>
        <begin position="22"/>
        <end position="202"/>
    </location>
</feature>
<evidence type="ECO:0000313" key="2">
    <source>
        <dbReference type="EMBL" id="ABR12881.1"/>
    </source>
</evidence>
<keyword evidence="2" id="KW-0614">Plasmid</keyword>
<protein>
    <submittedName>
        <fullName evidence="2">Orf27</fullName>
    </submittedName>
</protein>
<geneLocation type="plasmid" evidence="2">
    <name>unnamed</name>
</geneLocation>
<accession>A6N7X4</accession>
<organism evidence="2">
    <name type="scientific">Mesorhizobium sp. CJ1</name>
    <dbReference type="NCBI Taxonomy" id="447687"/>
    <lineage>
        <taxon>Bacteria</taxon>
        <taxon>Pseudomonadati</taxon>
        <taxon>Pseudomonadota</taxon>
        <taxon>Alphaproteobacteria</taxon>
        <taxon>Hyphomicrobiales</taxon>
        <taxon>Phyllobacteriaceae</taxon>
        <taxon>Mesorhizobium</taxon>
    </lineage>
</organism>
<feature type="signal peptide" evidence="1">
    <location>
        <begin position="1"/>
        <end position="21"/>
    </location>
</feature>
<dbReference type="AlphaFoldDB" id="A6N7X4"/>
<proteinExistence type="predicted"/>
<dbReference type="EMBL" id="EF618553">
    <property type="protein sequence ID" value="ABR12881.1"/>
    <property type="molecule type" value="Genomic_DNA"/>
</dbReference>